<evidence type="ECO:0000256" key="3">
    <source>
        <dbReference type="SAM" id="Phobius"/>
    </source>
</evidence>
<keyword evidence="3" id="KW-0812">Transmembrane</keyword>
<name>A0A9Q6ZIC5_MYROD</name>
<evidence type="ECO:0000256" key="1">
    <source>
        <dbReference type="ARBA" id="ARBA00023125"/>
    </source>
</evidence>
<sequence length="376" mass="45026">MPLQHFFLILLVPIVLYEIITVYHCVVPEAKRGVYYATTWFSFFVVIQLILLVYEDVLLHHVFHFSIWMLLFLFYGPFLNLIVSSGQRDHEYRSNAYYFSDFYRMVCVFIFGLFLSLVENKWSYVDESILGIFSIAFLYYGIILRKKIKLNHESLLDNPEQQGKWKRMFPLIVGGVLVVVFYLLSKDIKLSVFLLLLFFYVYLTFLRKKMENEASLISNQEEEISNQTEEWKLAYRNKVEDRQNKAQESHEQKYGQTKLNDIVLQRCNVKVNHIIIENKSYLDANFKMTDLASRTKISRYYLAQYFNVVYQMNFREYINKLRIEHVVQYIENHQQKEELSVQDLFLESAFNSKTSFFKSFKHVLGCTPFEFLRKNQ</sequence>
<dbReference type="AlphaFoldDB" id="A0A9Q6ZIC5"/>
<feature type="transmembrane region" description="Helical" evidence="3">
    <location>
        <begin position="165"/>
        <end position="184"/>
    </location>
</feature>
<feature type="transmembrane region" description="Helical" evidence="3">
    <location>
        <begin position="124"/>
        <end position="144"/>
    </location>
</feature>
<protein>
    <submittedName>
        <fullName evidence="5">AraC family transcriptional regulator</fullName>
    </submittedName>
</protein>
<keyword evidence="3" id="KW-0472">Membrane</keyword>
<dbReference type="Gene3D" id="1.10.10.60">
    <property type="entry name" value="Homeodomain-like"/>
    <property type="match status" value="2"/>
</dbReference>
<feature type="transmembrane region" description="Helical" evidence="3">
    <location>
        <begin position="33"/>
        <end position="53"/>
    </location>
</feature>
<feature type="transmembrane region" description="Helical" evidence="3">
    <location>
        <begin position="65"/>
        <end position="84"/>
    </location>
</feature>
<evidence type="ECO:0000259" key="4">
    <source>
        <dbReference type="PROSITE" id="PS01124"/>
    </source>
</evidence>
<accession>A0A9Q6ZIC5</accession>
<keyword evidence="2" id="KW-0175">Coiled coil</keyword>
<feature type="transmembrane region" description="Helical" evidence="3">
    <location>
        <begin position="190"/>
        <end position="206"/>
    </location>
</feature>
<feature type="coiled-coil region" evidence="2">
    <location>
        <begin position="203"/>
        <end position="230"/>
    </location>
</feature>
<dbReference type="GO" id="GO:0003700">
    <property type="term" value="F:DNA-binding transcription factor activity"/>
    <property type="evidence" value="ECO:0007669"/>
    <property type="project" value="InterPro"/>
</dbReference>
<dbReference type="Pfam" id="PF12833">
    <property type="entry name" value="HTH_18"/>
    <property type="match status" value="1"/>
</dbReference>
<evidence type="ECO:0000313" key="5">
    <source>
        <dbReference type="EMBL" id="QQU00884.1"/>
    </source>
</evidence>
<gene>
    <name evidence="5" type="ORF">I6I88_03755</name>
</gene>
<proteinExistence type="predicted"/>
<dbReference type="Proteomes" id="UP000596202">
    <property type="component" value="Chromosome"/>
</dbReference>
<dbReference type="SMART" id="SM00342">
    <property type="entry name" value="HTH_ARAC"/>
    <property type="match status" value="1"/>
</dbReference>
<dbReference type="InterPro" id="IPR018060">
    <property type="entry name" value="HTH_AraC"/>
</dbReference>
<dbReference type="PANTHER" id="PTHR43280:SF2">
    <property type="entry name" value="HTH-TYPE TRANSCRIPTIONAL REGULATOR EXSA"/>
    <property type="match status" value="1"/>
</dbReference>
<dbReference type="RefSeq" id="WP_002990827.1">
    <property type="nucleotide sequence ID" value="NZ_CP068108.1"/>
</dbReference>
<dbReference type="GO" id="GO:0043565">
    <property type="term" value="F:sequence-specific DNA binding"/>
    <property type="evidence" value="ECO:0007669"/>
    <property type="project" value="InterPro"/>
</dbReference>
<dbReference type="EMBL" id="CP068108">
    <property type="protein sequence ID" value="QQU00884.1"/>
    <property type="molecule type" value="Genomic_DNA"/>
</dbReference>
<feature type="transmembrane region" description="Helical" evidence="3">
    <location>
        <begin position="6"/>
        <end position="26"/>
    </location>
</feature>
<feature type="transmembrane region" description="Helical" evidence="3">
    <location>
        <begin position="96"/>
        <end position="118"/>
    </location>
</feature>
<keyword evidence="1" id="KW-0238">DNA-binding</keyword>
<reference evidence="5 6" key="1">
    <citation type="submission" date="2021-01" db="EMBL/GenBank/DDBJ databases">
        <title>FDA dAtabase for Regulatory Grade micrObial Sequences (FDA-ARGOS): Supporting development and validation of Infectious Disease Dx tests.</title>
        <authorList>
            <person name="Sproer C."/>
            <person name="Gronow S."/>
            <person name="Severitt S."/>
            <person name="Schroder I."/>
            <person name="Tallon L."/>
            <person name="Sadzewicz L."/>
            <person name="Zhao X."/>
            <person name="Boylan J."/>
            <person name="Ott S."/>
            <person name="Bowen H."/>
            <person name="Vavikolanu K."/>
            <person name="Mehta A."/>
            <person name="Aluvathingal J."/>
            <person name="Nadendla S."/>
            <person name="Lowell S."/>
            <person name="Myers T."/>
            <person name="Yan Y."/>
            <person name="Sichtig H."/>
        </authorList>
    </citation>
    <scope>NUCLEOTIDE SEQUENCE [LARGE SCALE GENOMIC DNA]</scope>
    <source>
        <strain evidence="5 6">FDAARGOS_1131</strain>
    </source>
</reference>
<organism evidence="5 6">
    <name type="scientific">Myroides odoratus</name>
    <name type="common">Flavobacterium odoratum</name>
    <dbReference type="NCBI Taxonomy" id="256"/>
    <lineage>
        <taxon>Bacteria</taxon>
        <taxon>Pseudomonadati</taxon>
        <taxon>Bacteroidota</taxon>
        <taxon>Flavobacteriia</taxon>
        <taxon>Flavobacteriales</taxon>
        <taxon>Flavobacteriaceae</taxon>
        <taxon>Myroides</taxon>
    </lineage>
</organism>
<dbReference type="PANTHER" id="PTHR43280">
    <property type="entry name" value="ARAC-FAMILY TRANSCRIPTIONAL REGULATOR"/>
    <property type="match status" value="1"/>
</dbReference>
<evidence type="ECO:0000256" key="2">
    <source>
        <dbReference type="SAM" id="Coils"/>
    </source>
</evidence>
<dbReference type="GeneID" id="93526752"/>
<feature type="domain" description="HTH araC/xylS-type" evidence="4">
    <location>
        <begin position="269"/>
        <end position="374"/>
    </location>
</feature>
<evidence type="ECO:0000313" key="6">
    <source>
        <dbReference type="Proteomes" id="UP000596202"/>
    </source>
</evidence>
<dbReference type="PROSITE" id="PS01124">
    <property type="entry name" value="HTH_ARAC_FAMILY_2"/>
    <property type="match status" value="1"/>
</dbReference>
<dbReference type="OrthoDB" id="5295174at2"/>
<keyword evidence="3" id="KW-1133">Transmembrane helix</keyword>